<protein>
    <submittedName>
        <fullName evidence="11">Serpin B8</fullName>
    </submittedName>
</protein>
<dbReference type="FunFam" id="3.30.497.10:FF:000031">
    <property type="entry name" value="Putative salivary serpin"/>
    <property type="match status" value="1"/>
</dbReference>
<keyword evidence="12" id="KW-1185">Reference proteome</keyword>
<comment type="subcellular location">
    <subcellularLocation>
        <location evidence="1">Secreted</location>
    </subcellularLocation>
</comment>
<dbReference type="Gene3D" id="2.30.39.10">
    <property type="entry name" value="Alpha-1-antitrypsin, domain 1"/>
    <property type="match status" value="1"/>
</dbReference>
<reference evidence="11" key="1">
    <citation type="submission" date="2020-07" db="EMBL/GenBank/DDBJ databases">
        <title>Multicomponent nature underlies the extraordinary mechanical properties of spider dragline silk.</title>
        <authorList>
            <person name="Kono N."/>
            <person name="Nakamura H."/>
            <person name="Mori M."/>
            <person name="Yoshida Y."/>
            <person name="Ohtoshi R."/>
            <person name="Malay A.D."/>
            <person name="Moran D.A.P."/>
            <person name="Tomita M."/>
            <person name="Numata K."/>
            <person name="Arakawa K."/>
        </authorList>
    </citation>
    <scope>NUCLEOTIDE SEQUENCE</scope>
</reference>
<dbReference type="AlphaFoldDB" id="A0A8X6HHG9"/>
<proteinExistence type="inferred from homology"/>
<dbReference type="InterPro" id="IPR023796">
    <property type="entry name" value="Serpin_dom"/>
</dbReference>
<dbReference type="SUPFAM" id="SSF56574">
    <property type="entry name" value="Serpins"/>
    <property type="match status" value="1"/>
</dbReference>
<dbReference type="Gene3D" id="3.30.497.10">
    <property type="entry name" value="Antithrombin, subunit I, domain 2"/>
    <property type="match status" value="1"/>
</dbReference>
<evidence type="ECO:0000256" key="8">
    <source>
        <dbReference type="RuleBase" id="RU000411"/>
    </source>
</evidence>
<keyword evidence="6" id="KW-0722">Serine protease inhibitor</keyword>
<evidence type="ECO:0000256" key="9">
    <source>
        <dbReference type="SAM" id="SignalP"/>
    </source>
</evidence>
<dbReference type="InterPro" id="IPR036186">
    <property type="entry name" value="Serpin_sf"/>
</dbReference>
<evidence type="ECO:0000256" key="7">
    <source>
        <dbReference type="ARBA" id="ARBA00023180"/>
    </source>
</evidence>
<feature type="chain" id="PRO_5036492951" evidence="9">
    <location>
        <begin position="25"/>
        <end position="410"/>
    </location>
</feature>
<evidence type="ECO:0000313" key="11">
    <source>
        <dbReference type="EMBL" id="GFR23013.1"/>
    </source>
</evidence>
<dbReference type="PROSITE" id="PS00284">
    <property type="entry name" value="SERPIN"/>
    <property type="match status" value="1"/>
</dbReference>
<accession>A0A8X6HHG9</accession>
<dbReference type="Pfam" id="PF00079">
    <property type="entry name" value="Serpin"/>
    <property type="match status" value="1"/>
</dbReference>
<evidence type="ECO:0000259" key="10">
    <source>
        <dbReference type="SMART" id="SM00093"/>
    </source>
</evidence>
<dbReference type="GO" id="GO:0005615">
    <property type="term" value="C:extracellular space"/>
    <property type="evidence" value="ECO:0007669"/>
    <property type="project" value="InterPro"/>
</dbReference>
<name>A0A8X6HHG9_TRICU</name>
<evidence type="ECO:0000313" key="12">
    <source>
        <dbReference type="Proteomes" id="UP000887116"/>
    </source>
</evidence>
<dbReference type="OrthoDB" id="6416968at2759"/>
<dbReference type="GO" id="GO:0004867">
    <property type="term" value="F:serine-type endopeptidase inhibitor activity"/>
    <property type="evidence" value="ECO:0007669"/>
    <property type="project" value="UniProtKB-KW"/>
</dbReference>
<dbReference type="InterPro" id="IPR042178">
    <property type="entry name" value="Serpin_sf_1"/>
</dbReference>
<dbReference type="SMART" id="SM00093">
    <property type="entry name" value="SERPIN"/>
    <property type="match status" value="1"/>
</dbReference>
<dbReference type="InterPro" id="IPR023795">
    <property type="entry name" value="Serpin_CS"/>
</dbReference>
<evidence type="ECO:0000256" key="4">
    <source>
        <dbReference type="ARBA" id="ARBA00022690"/>
    </source>
</evidence>
<dbReference type="InterPro" id="IPR000215">
    <property type="entry name" value="Serpin_fam"/>
</dbReference>
<comment type="similarity">
    <text evidence="2 8">Belongs to the serpin family.</text>
</comment>
<keyword evidence="3" id="KW-0964">Secreted</keyword>
<evidence type="ECO:0000256" key="5">
    <source>
        <dbReference type="ARBA" id="ARBA00022729"/>
    </source>
</evidence>
<gene>
    <name evidence="11" type="primary">SERPINB8</name>
    <name evidence="11" type="ORF">TNCT_623161</name>
</gene>
<dbReference type="PANTHER" id="PTHR11461:SF211">
    <property type="entry name" value="GH10112P-RELATED"/>
    <property type="match status" value="1"/>
</dbReference>
<keyword evidence="7" id="KW-0325">Glycoprotein</keyword>
<sequence length="410" mass="46628">MAAKMTSVSFWIILLVVVVSQSSADTRCTSKEMVKINFSKLAVANNDLAFNLLRKLNTESKNVFFSPFGISMALGMLLHGSGGDTAEELRNVLGYQKVNLSDEAVHDTFYCFLTEVFKGSGFSDEYILNYANAVLLDKNVELFPEYKNNVQDSYKALVRKVDFANDSVEIVHEINDWVKEKTNGKIKKFLKELNPSAIMVLLNTVYFKNIWKVQFNPEFTFSQPFYNHGLKTEKKYVTTMNMIGGFHNADFEDFKALELLYKGENISMLILFPNHCDGLRDLEESLTADKLFLIQYQLRYSHSFFSLPKFKIRFEKDLSSAIKALGANSIFNASAANFSGMTPSNSVFVDQVLHKTVMKVNEKGSEAADRSGDRQALPFKMRLDHPFLFAIIQKLSRRDMVLFLGHVNKL</sequence>
<evidence type="ECO:0000256" key="3">
    <source>
        <dbReference type="ARBA" id="ARBA00022525"/>
    </source>
</evidence>
<organism evidence="11 12">
    <name type="scientific">Trichonephila clavata</name>
    <name type="common">Joro spider</name>
    <name type="synonym">Nephila clavata</name>
    <dbReference type="NCBI Taxonomy" id="2740835"/>
    <lineage>
        <taxon>Eukaryota</taxon>
        <taxon>Metazoa</taxon>
        <taxon>Ecdysozoa</taxon>
        <taxon>Arthropoda</taxon>
        <taxon>Chelicerata</taxon>
        <taxon>Arachnida</taxon>
        <taxon>Araneae</taxon>
        <taxon>Araneomorphae</taxon>
        <taxon>Entelegynae</taxon>
        <taxon>Araneoidea</taxon>
        <taxon>Nephilidae</taxon>
        <taxon>Trichonephila</taxon>
    </lineage>
</organism>
<dbReference type="PANTHER" id="PTHR11461">
    <property type="entry name" value="SERINE PROTEASE INHIBITOR, SERPIN"/>
    <property type="match status" value="1"/>
</dbReference>
<dbReference type="InterPro" id="IPR042185">
    <property type="entry name" value="Serpin_sf_2"/>
</dbReference>
<keyword evidence="4" id="KW-0646">Protease inhibitor</keyword>
<evidence type="ECO:0000256" key="2">
    <source>
        <dbReference type="ARBA" id="ARBA00009500"/>
    </source>
</evidence>
<comment type="caution">
    <text evidence="11">The sequence shown here is derived from an EMBL/GenBank/DDBJ whole genome shotgun (WGS) entry which is preliminary data.</text>
</comment>
<feature type="signal peptide" evidence="9">
    <location>
        <begin position="1"/>
        <end position="24"/>
    </location>
</feature>
<dbReference type="EMBL" id="BMAO01018390">
    <property type="protein sequence ID" value="GFR23013.1"/>
    <property type="molecule type" value="Genomic_DNA"/>
</dbReference>
<keyword evidence="5 9" id="KW-0732">Signal</keyword>
<feature type="domain" description="Serpin" evidence="10">
    <location>
        <begin position="50"/>
        <end position="410"/>
    </location>
</feature>
<dbReference type="Proteomes" id="UP000887116">
    <property type="component" value="Unassembled WGS sequence"/>
</dbReference>
<evidence type="ECO:0000256" key="1">
    <source>
        <dbReference type="ARBA" id="ARBA00004613"/>
    </source>
</evidence>
<evidence type="ECO:0000256" key="6">
    <source>
        <dbReference type="ARBA" id="ARBA00022900"/>
    </source>
</evidence>